<evidence type="ECO:0000256" key="2">
    <source>
        <dbReference type="ARBA" id="ARBA00003522"/>
    </source>
</evidence>
<dbReference type="SFLD" id="SFLDG01067">
    <property type="entry name" value="SPASM/twitch_domain_containing"/>
    <property type="match status" value="1"/>
</dbReference>
<reference evidence="17" key="2">
    <citation type="journal article" date="2020" name="Antonie Van Leeuwenhoek">
        <title>Labilibaculum antarcticum sp. nov., a novel facultative anaerobic, psychrotorelant bacterium isolated from marine sediment of Antarctica.</title>
        <authorList>
            <person name="Watanabe M."/>
            <person name="Kojima H."/>
            <person name="Fukui M."/>
        </authorList>
    </citation>
    <scope>NUCLEOTIDE SEQUENCE [LARGE SCALE GENOMIC DNA]</scope>
    <source>
        <strain evidence="17">SPP2</strain>
    </source>
</reference>
<protein>
    <recommendedName>
        <fullName evidence="5">FeMo cofactor biosynthesis protein NifB</fullName>
    </recommendedName>
    <alternativeName>
        <fullName evidence="14">Nitrogenase cofactor maturase NifB</fullName>
    </alternativeName>
    <alternativeName>
        <fullName evidence="13">Radical SAM assemblase NifB</fullName>
    </alternativeName>
</protein>
<comment type="similarity">
    <text evidence="4">Belongs to the radical SAM superfamily. NifB family.</text>
</comment>
<evidence type="ECO:0000256" key="12">
    <source>
        <dbReference type="ARBA" id="ARBA00023239"/>
    </source>
</evidence>
<keyword evidence="17" id="KW-1185">Reference proteome</keyword>
<dbReference type="InterPro" id="IPR013785">
    <property type="entry name" value="Aldolase_TIM"/>
</dbReference>
<dbReference type="PANTHER" id="PTHR43787:SF13">
    <property type="entry name" value="FEMO COFACTOR BIOSYNTHESIS PROTEIN NIFB"/>
    <property type="match status" value="1"/>
</dbReference>
<keyword evidence="12" id="KW-0456">Lyase</keyword>
<comment type="function">
    <text evidence="2">Involved in the biosynthesis of the iron-molybdenum cofactor (FeMo-co or M-cluster) found in the dinitrogenase enzyme of the nitrogenase complex in nitrogen-fixing microorganisms. NifB catalyzes the crucial step of radical SAM-dependent carbide insertion that occurs concomitant with the insertion of a 9th sulfur and the rearrangement/coupling of two [4Fe-4S] clusters into a [8Fe-9S-C] cluster, the precursor to the M-cluster.</text>
</comment>
<dbReference type="GO" id="GO:0051539">
    <property type="term" value="F:4 iron, 4 sulfur cluster binding"/>
    <property type="evidence" value="ECO:0007669"/>
    <property type="project" value="UniProtKB-KW"/>
</dbReference>
<evidence type="ECO:0000313" key="17">
    <source>
        <dbReference type="Proteomes" id="UP000218267"/>
    </source>
</evidence>
<dbReference type="CDD" id="cd01335">
    <property type="entry name" value="Radical_SAM"/>
    <property type="match status" value="1"/>
</dbReference>
<evidence type="ECO:0000259" key="15">
    <source>
        <dbReference type="PROSITE" id="PS51918"/>
    </source>
</evidence>
<dbReference type="KEGG" id="mbas:ALGA_0872"/>
<dbReference type="Gene3D" id="3.30.420.130">
    <property type="entry name" value="Dinitrogenase iron-molybdenum cofactor biosynthesis domain"/>
    <property type="match status" value="1"/>
</dbReference>
<dbReference type="InterPro" id="IPR003731">
    <property type="entry name" value="Di-Nase_FeMo-co_biosynth"/>
</dbReference>
<dbReference type="GO" id="GO:0016829">
    <property type="term" value="F:lyase activity"/>
    <property type="evidence" value="ECO:0007669"/>
    <property type="project" value="UniProtKB-KW"/>
</dbReference>
<dbReference type="SFLD" id="SFLDS00029">
    <property type="entry name" value="Radical_SAM"/>
    <property type="match status" value="1"/>
</dbReference>
<dbReference type="InterPro" id="IPR036105">
    <property type="entry name" value="DiNase_FeMo-co_biosyn_sf"/>
</dbReference>
<comment type="pathway">
    <text evidence="3">Cofactor biosynthesis; Fe-Mo cofactor biosynthesis.</text>
</comment>
<dbReference type="InterPro" id="IPR007197">
    <property type="entry name" value="rSAM"/>
</dbReference>
<evidence type="ECO:0000256" key="9">
    <source>
        <dbReference type="ARBA" id="ARBA00023004"/>
    </source>
</evidence>
<dbReference type="GO" id="GO:0046872">
    <property type="term" value="F:metal ion binding"/>
    <property type="evidence" value="ECO:0007669"/>
    <property type="project" value="UniProtKB-KW"/>
</dbReference>
<evidence type="ECO:0000256" key="13">
    <source>
        <dbReference type="ARBA" id="ARBA00030926"/>
    </source>
</evidence>
<keyword evidence="10" id="KW-0411">Iron-sulfur</keyword>
<keyword evidence="7" id="KW-0949">S-adenosyl-L-methionine</keyword>
<evidence type="ECO:0000256" key="10">
    <source>
        <dbReference type="ARBA" id="ARBA00023014"/>
    </source>
</evidence>
<proteinExistence type="inferred from homology"/>
<reference evidence="16 17" key="1">
    <citation type="journal article" date="2018" name="Mar. Genomics">
        <title>Complete genome sequence of Marinifilaceae bacterium strain SPP2, isolated from the Antarctic marine sediment.</title>
        <authorList>
            <person name="Watanabe M."/>
            <person name="Kojima H."/>
            <person name="Fukui M."/>
        </authorList>
    </citation>
    <scope>NUCLEOTIDE SEQUENCE [LARGE SCALE GENOMIC DNA]</scope>
    <source>
        <strain evidence="16 17">SPP2</strain>
    </source>
</reference>
<dbReference type="SFLD" id="SFLDG01068">
    <property type="entry name" value="FeMo_cofactor_biosynthesis_pro"/>
    <property type="match status" value="1"/>
</dbReference>
<dbReference type="Proteomes" id="UP000218267">
    <property type="component" value="Chromosome"/>
</dbReference>
<gene>
    <name evidence="16" type="ORF">ALGA_0872</name>
</gene>
<keyword evidence="9" id="KW-0408">Iron</keyword>
<feature type="domain" description="Radical SAM core" evidence="15">
    <location>
        <begin position="15"/>
        <end position="262"/>
    </location>
</feature>
<organism evidence="16 17">
    <name type="scientific">Labilibaculum antarcticum</name>
    <dbReference type="NCBI Taxonomy" id="1717717"/>
    <lineage>
        <taxon>Bacteria</taxon>
        <taxon>Pseudomonadati</taxon>
        <taxon>Bacteroidota</taxon>
        <taxon>Bacteroidia</taxon>
        <taxon>Marinilabiliales</taxon>
        <taxon>Marinifilaceae</taxon>
        <taxon>Labilibaculum</taxon>
    </lineage>
</organism>
<dbReference type="InterPro" id="IPR006638">
    <property type="entry name" value="Elp3/MiaA/NifB-like_rSAM"/>
</dbReference>
<evidence type="ECO:0000313" key="16">
    <source>
        <dbReference type="EMBL" id="BAX79261.1"/>
    </source>
</evidence>
<dbReference type="SUPFAM" id="SSF53146">
    <property type="entry name" value="Nitrogenase accessory factor-like"/>
    <property type="match status" value="1"/>
</dbReference>
<evidence type="ECO:0000256" key="4">
    <source>
        <dbReference type="ARBA" id="ARBA00006804"/>
    </source>
</evidence>
<dbReference type="InterPro" id="IPR058240">
    <property type="entry name" value="rSAM_sf"/>
</dbReference>
<dbReference type="EMBL" id="AP018042">
    <property type="protein sequence ID" value="BAX79261.1"/>
    <property type="molecule type" value="Genomic_DNA"/>
</dbReference>
<dbReference type="UniPathway" id="UPA00782"/>
<dbReference type="Pfam" id="PF04055">
    <property type="entry name" value="Radical_SAM"/>
    <property type="match status" value="1"/>
</dbReference>
<evidence type="ECO:0000256" key="7">
    <source>
        <dbReference type="ARBA" id="ARBA00022691"/>
    </source>
</evidence>
<evidence type="ECO:0000256" key="11">
    <source>
        <dbReference type="ARBA" id="ARBA00023231"/>
    </source>
</evidence>
<dbReference type="PROSITE" id="PS51918">
    <property type="entry name" value="RADICAL_SAM"/>
    <property type="match status" value="1"/>
</dbReference>
<dbReference type="SUPFAM" id="SSF102114">
    <property type="entry name" value="Radical SAM enzymes"/>
    <property type="match status" value="1"/>
</dbReference>
<dbReference type="RefSeq" id="WP_096428184.1">
    <property type="nucleotide sequence ID" value="NZ_AP018042.1"/>
</dbReference>
<evidence type="ECO:0000256" key="6">
    <source>
        <dbReference type="ARBA" id="ARBA00022485"/>
    </source>
</evidence>
<sequence length="419" mass="45678">MKDLSTHPCFNKDAHHKYARVHLPVAPSCNVKCNYCNRKFDCVNESRPGVTSSILSPDQALSYLIKLVKIMPELKVVGIAGPGDPFANPIQTMKTLHLVRDNFPDMLLCLSTNGLNVAPYIDELKELDVSHVTITLNSLRPETLAKVYSWLRHDKRGYFGAQAGEYLLKKQLEAIVKLKKAGITVKVNTIIMPGINDHEIAEIAEKIASLGVDLMNTIPLFPVKDTLMENMEEPTPDFMKSLRKKVEAFLPPMTHCARCRADAAGLLGKDSAEAAKLLSETALLTVEKGEERPCVAVASMEGILVNQHLGEAARIHVFRETPKGYKLVNVRATPDTNQGDSRWEKLAETLADCRAILVGGIGKKPAGILGRSGIKIVEMSGLIDQGLDSVYKGTELRSLCKTDMTKCGTGCTGAANGCG</sequence>
<dbReference type="Gene3D" id="3.20.20.70">
    <property type="entry name" value="Aldolase class I"/>
    <property type="match status" value="1"/>
</dbReference>
<evidence type="ECO:0000256" key="3">
    <source>
        <dbReference type="ARBA" id="ARBA00005155"/>
    </source>
</evidence>
<name>A0A1Y1CJ04_9BACT</name>
<dbReference type="OrthoDB" id="9763993at2"/>
<dbReference type="Pfam" id="PF02579">
    <property type="entry name" value="Nitro_FeMo-Co"/>
    <property type="match status" value="1"/>
</dbReference>
<accession>A0A1Y1CJ04</accession>
<comment type="cofactor">
    <cofactor evidence="1">
        <name>[4Fe-4S] cluster</name>
        <dbReference type="ChEBI" id="CHEBI:49883"/>
    </cofactor>
</comment>
<evidence type="ECO:0000256" key="8">
    <source>
        <dbReference type="ARBA" id="ARBA00022723"/>
    </source>
</evidence>
<dbReference type="AlphaFoldDB" id="A0A1Y1CJ04"/>
<dbReference type="SFLD" id="SFLDF00281">
    <property type="entry name" value="FeMo_cofactor_biosynthesis_pro"/>
    <property type="match status" value="1"/>
</dbReference>
<keyword evidence="8" id="KW-0479">Metal-binding</keyword>
<keyword evidence="11" id="KW-0535">Nitrogen fixation</keyword>
<dbReference type="PANTHER" id="PTHR43787">
    <property type="entry name" value="FEMO COFACTOR BIOSYNTHESIS PROTEIN NIFB-RELATED"/>
    <property type="match status" value="1"/>
</dbReference>
<keyword evidence="6" id="KW-0004">4Fe-4S</keyword>
<evidence type="ECO:0000256" key="1">
    <source>
        <dbReference type="ARBA" id="ARBA00001966"/>
    </source>
</evidence>
<evidence type="ECO:0000256" key="5">
    <source>
        <dbReference type="ARBA" id="ARBA00021702"/>
    </source>
</evidence>
<evidence type="ECO:0000256" key="14">
    <source>
        <dbReference type="ARBA" id="ARBA00032102"/>
    </source>
</evidence>
<dbReference type="SMART" id="SM00729">
    <property type="entry name" value="Elp3"/>
    <property type="match status" value="1"/>
</dbReference>